<sequence length="86" mass="9167">MTPPDTNIEKQKRRHLGPLVGMGIAVVFGVGLIIYWISEAVVTAPETEDPTEQAAPEDIQEGDVNLPAAAPSETVDPENDNVESGQ</sequence>
<dbReference type="KEGG" id="amaq:GO499_11755"/>
<organism evidence="3 4">
    <name type="scientific">Algicella marina</name>
    <dbReference type="NCBI Taxonomy" id="2683284"/>
    <lineage>
        <taxon>Bacteria</taxon>
        <taxon>Pseudomonadati</taxon>
        <taxon>Pseudomonadota</taxon>
        <taxon>Alphaproteobacteria</taxon>
        <taxon>Rhodobacterales</taxon>
        <taxon>Paracoccaceae</taxon>
        <taxon>Algicella</taxon>
    </lineage>
</organism>
<dbReference type="EMBL" id="CP046620">
    <property type="protein sequence ID" value="QHQ35799.1"/>
    <property type="molecule type" value="Genomic_DNA"/>
</dbReference>
<feature type="transmembrane region" description="Helical" evidence="2">
    <location>
        <begin position="16"/>
        <end position="37"/>
    </location>
</feature>
<dbReference type="AlphaFoldDB" id="A0A6P1T3C1"/>
<keyword evidence="2" id="KW-1133">Transmembrane helix</keyword>
<feature type="compositionally biased region" description="Acidic residues" evidence="1">
    <location>
        <begin position="75"/>
        <end position="86"/>
    </location>
</feature>
<protein>
    <submittedName>
        <fullName evidence="3">Uncharacterized protein</fullName>
    </submittedName>
</protein>
<evidence type="ECO:0000313" key="3">
    <source>
        <dbReference type="EMBL" id="QHQ35799.1"/>
    </source>
</evidence>
<name>A0A6P1T3C1_9RHOB</name>
<accession>A0A6P1T3C1</accession>
<gene>
    <name evidence="3" type="ORF">GO499_11755</name>
</gene>
<feature type="region of interest" description="Disordered" evidence="1">
    <location>
        <begin position="44"/>
        <end position="86"/>
    </location>
</feature>
<evidence type="ECO:0000256" key="1">
    <source>
        <dbReference type="SAM" id="MobiDB-lite"/>
    </source>
</evidence>
<dbReference type="Proteomes" id="UP000464495">
    <property type="component" value="Chromosome"/>
</dbReference>
<keyword evidence="4" id="KW-1185">Reference proteome</keyword>
<reference evidence="3 4" key="1">
    <citation type="submission" date="2019-12" db="EMBL/GenBank/DDBJ databases">
        <title>Complete genome sequence of Algicella marina strain 9Alg 56(T) isolated from the red alga Tichocarpus crinitus.</title>
        <authorList>
            <person name="Kim S.-G."/>
            <person name="Nedashkovskaya O.I."/>
        </authorList>
    </citation>
    <scope>NUCLEOTIDE SEQUENCE [LARGE SCALE GENOMIC DNA]</scope>
    <source>
        <strain evidence="3 4">9Alg 56</strain>
    </source>
</reference>
<dbReference type="RefSeq" id="WP_161862358.1">
    <property type="nucleotide sequence ID" value="NZ_CP046620.1"/>
</dbReference>
<proteinExistence type="predicted"/>
<evidence type="ECO:0000256" key="2">
    <source>
        <dbReference type="SAM" id="Phobius"/>
    </source>
</evidence>
<evidence type="ECO:0000313" key="4">
    <source>
        <dbReference type="Proteomes" id="UP000464495"/>
    </source>
</evidence>
<keyword evidence="2" id="KW-0472">Membrane</keyword>
<keyword evidence="2" id="KW-0812">Transmembrane</keyword>